<dbReference type="EMBL" id="WOEY01000051">
    <property type="protein sequence ID" value="NPT42086.1"/>
    <property type="molecule type" value="Genomic_DNA"/>
</dbReference>
<reference evidence="1 2" key="1">
    <citation type="submission" date="2019-11" db="EMBL/GenBank/DDBJ databases">
        <title>Metabolism of dissolved organic matter in forest soils.</title>
        <authorList>
            <person name="Cyle K.T."/>
            <person name="Wilhelm R.C."/>
            <person name="Martinez C.E."/>
        </authorList>
    </citation>
    <scope>NUCLEOTIDE SEQUENCE [LARGE SCALE GENOMIC DNA]</scope>
    <source>
        <strain evidence="1 2">1N</strain>
    </source>
</reference>
<evidence type="ECO:0008006" key="3">
    <source>
        <dbReference type="Google" id="ProtNLM"/>
    </source>
</evidence>
<name>A0ABX2BQ84_9BURK</name>
<comment type="caution">
    <text evidence="1">The sequence shown here is derived from an EMBL/GenBank/DDBJ whole genome shotgun (WGS) entry which is preliminary data.</text>
</comment>
<organism evidence="1 2">
    <name type="scientific">Paraburkholderia solitsugae</name>
    <dbReference type="NCBI Taxonomy" id="2675748"/>
    <lineage>
        <taxon>Bacteria</taxon>
        <taxon>Pseudomonadati</taxon>
        <taxon>Pseudomonadota</taxon>
        <taxon>Betaproteobacteria</taxon>
        <taxon>Burkholderiales</taxon>
        <taxon>Burkholderiaceae</taxon>
        <taxon>Paraburkholderia</taxon>
    </lineage>
</organism>
<dbReference type="RefSeq" id="WP_172310597.1">
    <property type="nucleotide sequence ID" value="NZ_WOEY01000051.1"/>
</dbReference>
<protein>
    <recommendedName>
        <fullName evidence="3">Bacteriocin class II with double-glycine leader peptide</fullName>
    </recommendedName>
</protein>
<proteinExistence type="predicted"/>
<keyword evidence="2" id="KW-1185">Reference proteome</keyword>
<gene>
    <name evidence="1" type="ORF">GNZ12_12305</name>
</gene>
<dbReference type="Proteomes" id="UP000652198">
    <property type="component" value="Unassembled WGS sequence"/>
</dbReference>
<sequence>MNHSIEISNHYLRELTDHEILFVSGGMEQEGQPNQDAGAVSGIVYAILTNAVYGGVGSAVTAGYLGGNWGAAGIAGMLGGAVVGGLKRVTGGK</sequence>
<evidence type="ECO:0000313" key="1">
    <source>
        <dbReference type="EMBL" id="NPT42086.1"/>
    </source>
</evidence>
<accession>A0ABX2BQ84</accession>
<evidence type="ECO:0000313" key="2">
    <source>
        <dbReference type="Proteomes" id="UP000652198"/>
    </source>
</evidence>